<reference evidence="2 3" key="1">
    <citation type="submission" date="2019-09" db="EMBL/GenBank/DDBJ databases">
        <title>The hologenome of the rock-dwelling lichen Lasallia pustulata.</title>
        <authorList>
            <person name="Greshake Tzovaras B."/>
            <person name="Segers F."/>
            <person name="Bicker A."/>
            <person name="Dal Grande F."/>
            <person name="Otte J."/>
            <person name="Hankeln T."/>
            <person name="Schmitt I."/>
            <person name="Ebersberger I."/>
        </authorList>
    </citation>
    <scope>NUCLEOTIDE SEQUENCE [LARGE SCALE GENOMIC DNA]</scope>
    <source>
        <strain evidence="2">A1-1</strain>
    </source>
</reference>
<evidence type="ECO:0000256" key="1">
    <source>
        <dbReference type="SAM" id="MobiDB-lite"/>
    </source>
</evidence>
<evidence type="ECO:0000313" key="3">
    <source>
        <dbReference type="Proteomes" id="UP000324767"/>
    </source>
</evidence>
<accession>A0A5M8PBA2</accession>
<gene>
    <name evidence="2" type="ORF">FRX48_09634</name>
</gene>
<name>A0A5M8PBA2_9LECA</name>
<comment type="caution">
    <text evidence="2">The sequence shown here is derived from an EMBL/GenBank/DDBJ whole genome shotgun (WGS) entry which is preliminary data.</text>
</comment>
<feature type="compositionally biased region" description="Basic residues" evidence="1">
    <location>
        <begin position="49"/>
        <end position="60"/>
    </location>
</feature>
<dbReference type="AlphaFoldDB" id="A0A5M8PBA2"/>
<feature type="region of interest" description="Disordered" evidence="1">
    <location>
        <begin position="49"/>
        <end position="77"/>
    </location>
</feature>
<dbReference type="EMBL" id="VXIT01000025">
    <property type="protein sequence ID" value="KAA6406579.1"/>
    <property type="molecule type" value="Genomic_DNA"/>
</dbReference>
<dbReference type="Proteomes" id="UP000324767">
    <property type="component" value="Unassembled WGS sequence"/>
</dbReference>
<protein>
    <submittedName>
        <fullName evidence="2">Uncharacterized protein</fullName>
    </submittedName>
</protein>
<proteinExistence type="predicted"/>
<evidence type="ECO:0000313" key="2">
    <source>
        <dbReference type="EMBL" id="KAA6406579.1"/>
    </source>
</evidence>
<feature type="compositionally biased region" description="Basic and acidic residues" evidence="1">
    <location>
        <begin position="61"/>
        <end position="77"/>
    </location>
</feature>
<sequence length="102" mass="11315">MYSTDVLKKTAAKIPAKAGGFLKRTLKGSEGKTGPNIIDEYIADAGNAKKRKRHTIKERKVKMPDQPRSVSKEDRLPDSELVEIAKSQKGTGRYISASYCFN</sequence>
<organism evidence="2 3">
    <name type="scientific">Lasallia pustulata</name>
    <dbReference type="NCBI Taxonomy" id="136370"/>
    <lineage>
        <taxon>Eukaryota</taxon>
        <taxon>Fungi</taxon>
        <taxon>Dikarya</taxon>
        <taxon>Ascomycota</taxon>
        <taxon>Pezizomycotina</taxon>
        <taxon>Lecanoromycetes</taxon>
        <taxon>OSLEUM clade</taxon>
        <taxon>Umbilicariomycetidae</taxon>
        <taxon>Umbilicariales</taxon>
        <taxon>Umbilicariaceae</taxon>
        <taxon>Lasallia</taxon>
    </lineage>
</organism>